<dbReference type="EMBL" id="JAGGLD010000003">
    <property type="protein sequence ID" value="MBP2001236.1"/>
    <property type="molecule type" value="Genomic_DNA"/>
</dbReference>
<dbReference type="InterPro" id="IPR025241">
    <property type="entry name" value="DUF4190"/>
</dbReference>
<feature type="transmembrane region" description="Helical" evidence="1">
    <location>
        <begin position="68"/>
        <end position="95"/>
    </location>
</feature>
<comment type="caution">
    <text evidence="3">The sequence shown here is derived from an EMBL/GenBank/DDBJ whole genome shotgun (WGS) entry which is preliminary data.</text>
</comment>
<feature type="domain" description="DUF4190" evidence="2">
    <location>
        <begin position="23"/>
        <end position="86"/>
    </location>
</feature>
<keyword evidence="4" id="KW-1185">Reference proteome</keyword>
<dbReference type="RefSeq" id="WP_209862198.1">
    <property type="nucleotide sequence ID" value="NZ_JAGGLD010000003.1"/>
</dbReference>
<protein>
    <recommendedName>
        <fullName evidence="2">DUF4190 domain-containing protein</fullName>
    </recommendedName>
</protein>
<proteinExistence type="predicted"/>
<evidence type="ECO:0000256" key="1">
    <source>
        <dbReference type="SAM" id="Phobius"/>
    </source>
</evidence>
<accession>A0ABS4JJS2</accession>
<evidence type="ECO:0000259" key="2">
    <source>
        <dbReference type="Pfam" id="PF13828"/>
    </source>
</evidence>
<sequence length="101" mass="10220">MSNFTPDSSIQNSQAISRPNSGKAIAALVLGILSIVAPYVGIVLGIIAIILGTLALKEIKRGTVQGRGLAVAGLVCGIIGTAMYTIIIIVGSIIISSLSNS</sequence>
<organism evidence="3 4">
    <name type="scientific">Paenibacillus shirakamiensis</name>
    <dbReference type="NCBI Taxonomy" id="1265935"/>
    <lineage>
        <taxon>Bacteria</taxon>
        <taxon>Bacillati</taxon>
        <taxon>Bacillota</taxon>
        <taxon>Bacilli</taxon>
        <taxon>Bacillales</taxon>
        <taxon>Paenibacillaceae</taxon>
        <taxon>Paenibacillus</taxon>
    </lineage>
</organism>
<reference evidence="3 4" key="1">
    <citation type="submission" date="2021-03" db="EMBL/GenBank/DDBJ databases">
        <title>Genomic Encyclopedia of Type Strains, Phase IV (KMG-IV): sequencing the most valuable type-strain genomes for metagenomic binning, comparative biology and taxonomic classification.</title>
        <authorList>
            <person name="Goeker M."/>
        </authorList>
    </citation>
    <scope>NUCLEOTIDE SEQUENCE [LARGE SCALE GENOMIC DNA]</scope>
    <source>
        <strain evidence="3 4">DSM 26806</strain>
    </source>
</reference>
<dbReference type="Proteomes" id="UP001519288">
    <property type="component" value="Unassembled WGS sequence"/>
</dbReference>
<feature type="transmembrane region" description="Helical" evidence="1">
    <location>
        <begin position="25"/>
        <end position="56"/>
    </location>
</feature>
<keyword evidence="1" id="KW-0472">Membrane</keyword>
<evidence type="ECO:0000313" key="3">
    <source>
        <dbReference type="EMBL" id="MBP2001236.1"/>
    </source>
</evidence>
<gene>
    <name evidence="3" type="ORF">J2Z69_002279</name>
</gene>
<dbReference type="Pfam" id="PF13828">
    <property type="entry name" value="DUF4190"/>
    <property type="match status" value="1"/>
</dbReference>
<keyword evidence="1" id="KW-0812">Transmembrane</keyword>
<evidence type="ECO:0000313" key="4">
    <source>
        <dbReference type="Proteomes" id="UP001519288"/>
    </source>
</evidence>
<keyword evidence="1" id="KW-1133">Transmembrane helix</keyword>
<name>A0ABS4JJS2_9BACL</name>